<organism evidence="1 2">
    <name type="scientific">Hyalomma asiaticum</name>
    <name type="common">Tick</name>
    <dbReference type="NCBI Taxonomy" id="266040"/>
    <lineage>
        <taxon>Eukaryota</taxon>
        <taxon>Metazoa</taxon>
        <taxon>Ecdysozoa</taxon>
        <taxon>Arthropoda</taxon>
        <taxon>Chelicerata</taxon>
        <taxon>Arachnida</taxon>
        <taxon>Acari</taxon>
        <taxon>Parasitiformes</taxon>
        <taxon>Ixodida</taxon>
        <taxon>Ixodoidea</taxon>
        <taxon>Ixodidae</taxon>
        <taxon>Hyalomminae</taxon>
        <taxon>Hyalomma</taxon>
    </lineage>
</organism>
<comment type="caution">
    <text evidence="1">The sequence shown here is derived from an EMBL/GenBank/DDBJ whole genome shotgun (WGS) entry which is preliminary data.</text>
</comment>
<name>A0ACB7SFG6_HYAAI</name>
<dbReference type="EMBL" id="CM023485">
    <property type="protein sequence ID" value="KAH6931449.1"/>
    <property type="molecule type" value="Genomic_DNA"/>
</dbReference>
<reference evidence="1" key="1">
    <citation type="submission" date="2020-05" db="EMBL/GenBank/DDBJ databases">
        <title>Large-scale comparative analyses of tick genomes elucidate their genetic diversity and vector capacities.</title>
        <authorList>
            <person name="Jia N."/>
            <person name="Wang J."/>
            <person name="Shi W."/>
            <person name="Du L."/>
            <person name="Sun Y."/>
            <person name="Zhan W."/>
            <person name="Jiang J."/>
            <person name="Wang Q."/>
            <person name="Zhang B."/>
            <person name="Ji P."/>
            <person name="Sakyi L.B."/>
            <person name="Cui X."/>
            <person name="Yuan T."/>
            <person name="Jiang B."/>
            <person name="Yang W."/>
            <person name="Lam T.T.-Y."/>
            <person name="Chang Q."/>
            <person name="Ding S."/>
            <person name="Wang X."/>
            <person name="Zhu J."/>
            <person name="Ruan X."/>
            <person name="Zhao L."/>
            <person name="Wei J."/>
            <person name="Que T."/>
            <person name="Du C."/>
            <person name="Cheng J."/>
            <person name="Dai P."/>
            <person name="Han X."/>
            <person name="Huang E."/>
            <person name="Gao Y."/>
            <person name="Liu J."/>
            <person name="Shao H."/>
            <person name="Ye R."/>
            <person name="Li L."/>
            <person name="Wei W."/>
            <person name="Wang X."/>
            <person name="Wang C."/>
            <person name="Yang T."/>
            <person name="Huo Q."/>
            <person name="Li W."/>
            <person name="Guo W."/>
            <person name="Chen H."/>
            <person name="Zhou L."/>
            <person name="Ni X."/>
            <person name="Tian J."/>
            <person name="Zhou Y."/>
            <person name="Sheng Y."/>
            <person name="Liu T."/>
            <person name="Pan Y."/>
            <person name="Xia L."/>
            <person name="Li J."/>
            <person name="Zhao F."/>
            <person name="Cao W."/>
        </authorList>
    </citation>
    <scope>NUCLEOTIDE SEQUENCE</scope>
    <source>
        <strain evidence="1">Hyas-2018</strain>
    </source>
</reference>
<evidence type="ECO:0000313" key="2">
    <source>
        <dbReference type="Proteomes" id="UP000821845"/>
    </source>
</evidence>
<dbReference type="Proteomes" id="UP000821845">
    <property type="component" value="Chromosome 5"/>
</dbReference>
<sequence>MLVCPATAADSPAEPRDSRKVMFPARGSPPNIPPFSAFASSVISPRCERCLMDGWTLSDPAGITATGRPPVESWTALNGQRGFAVSLSDWLRRCSDRRST</sequence>
<gene>
    <name evidence="1" type="ORF">HPB50_024417</name>
</gene>
<protein>
    <submittedName>
        <fullName evidence="1">Uncharacterized protein</fullName>
    </submittedName>
</protein>
<keyword evidence="2" id="KW-1185">Reference proteome</keyword>
<evidence type="ECO:0000313" key="1">
    <source>
        <dbReference type="EMBL" id="KAH6931449.1"/>
    </source>
</evidence>
<proteinExistence type="predicted"/>
<accession>A0ACB7SFG6</accession>